<organism evidence="1 2">
    <name type="scientific">Streptomyces phage StarPlatinum</name>
    <dbReference type="NCBI Taxonomy" id="2283265"/>
    <lineage>
        <taxon>Viruses</taxon>
        <taxon>Duplodnaviria</taxon>
        <taxon>Heunggongvirae</taxon>
        <taxon>Uroviricota</taxon>
        <taxon>Caudoviricetes</taxon>
        <taxon>Stanwilliamsviridae</taxon>
        <taxon>Boydwoodruffvirinae</taxon>
        <taxon>Karimacvirus</taxon>
        <taxon>Karimacvirus starplatinum</taxon>
        <taxon>Streptomyces virus StarPlatinum</taxon>
    </lineage>
</organism>
<dbReference type="GeneID" id="55609927"/>
<dbReference type="EMBL" id="MH576965">
    <property type="protein sequence ID" value="AXH66940.1"/>
    <property type="molecule type" value="Genomic_DNA"/>
</dbReference>
<evidence type="ECO:0000313" key="2">
    <source>
        <dbReference type="Proteomes" id="UP000259988"/>
    </source>
</evidence>
<gene>
    <name evidence="1" type="primary">236</name>
    <name evidence="1" type="ORF">SEA_STARPLATINUM_236</name>
</gene>
<sequence length="42" mass="4595">MKSRVALLLTILIAIGALGNLALMIALNEAEQQFVKEINEIQ</sequence>
<evidence type="ECO:0000313" key="1">
    <source>
        <dbReference type="EMBL" id="AXH66940.1"/>
    </source>
</evidence>
<reference evidence="1 2" key="1">
    <citation type="submission" date="2018-07" db="EMBL/GenBank/DDBJ databases">
        <authorList>
            <person name="Cook J.L."/>
            <person name="Tucker S.D."/>
            <person name="Kassa A.K."/>
            <person name="Jones J.A."/>
            <person name="Khadka D."/>
            <person name="Klug H.M."/>
            <person name="Layton S.R."/>
            <person name="Nayek S."/>
            <person name="Bhuiyan S."/>
            <person name="Kim T."/>
            <person name="Hughes L.E."/>
            <person name="Garlena R.A."/>
            <person name="Russell D.A."/>
            <person name="Pope W.H."/>
            <person name="Jacobs-Sera D."/>
            <person name="Hatfull G.F."/>
        </authorList>
    </citation>
    <scope>NUCLEOTIDE SEQUENCE [LARGE SCALE GENOMIC DNA]</scope>
</reference>
<dbReference type="KEGG" id="vg:55609927"/>
<accession>A0A345M8W9</accession>
<proteinExistence type="predicted"/>
<protein>
    <submittedName>
        <fullName evidence="1">Uncharacterized protein</fullName>
    </submittedName>
</protein>
<dbReference type="Proteomes" id="UP000259988">
    <property type="component" value="Segment"/>
</dbReference>
<name>A0A345M8W9_9CAUD</name>
<keyword evidence="2" id="KW-1185">Reference proteome</keyword>
<dbReference type="RefSeq" id="YP_009839630.1">
    <property type="nucleotide sequence ID" value="NC_048721.1"/>
</dbReference>